<dbReference type="GO" id="GO:0004601">
    <property type="term" value="F:peroxidase activity"/>
    <property type="evidence" value="ECO:0007669"/>
    <property type="project" value="UniProtKB-KW"/>
</dbReference>
<dbReference type="EC" id="1.11.1.-" evidence="1"/>
<dbReference type="EMBL" id="JBGUAW010000008">
    <property type="protein sequence ID" value="MFA9461797.1"/>
    <property type="molecule type" value="Genomic_DNA"/>
</dbReference>
<dbReference type="Pfam" id="PF02566">
    <property type="entry name" value="OsmC"/>
    <property type="match status" value="1"/>
</dbReference>
<sequence length="131" mass="14359">MRITLHAPQDLTLSDLAEEGLQISAGGEDVHFSAMEMFNTSLALCTASVLTAYAERIDAGLEGLAVRMRWEYGESPKRIGRITMDIRWPELPENRRKAAERAAAQCTLHHTLEMPPEVETRVAGPAGGAEV</sequence>
<evidence type="ECO:0000313" key="2">
    <source>
        <dbReference type="Proteomes" id="UP001575181"/>
    </source>
</evidence>
<organism evidence="1 2">
    <name type="scientific">Thiohalorhabdus methylotrophus</name>
    <dbReference type="NCBI Taxonomy" id="3242694"/>
    <lineage>
        <taxon>Bacteria</taxon>
        <taxon>Pseudomonadati</taxon>
        <taxon>Pseudomonadota</taxon>
        <taxon>Gammaproteobacteria</taxon>
        <taxon>Thiohalorhabdales</taxon>
        <taxon>Thiohalorhabdaceae</taxon>
        <taxon>Thiohalorhabdus</taxon>
    </lineage>
</organism>
<dbReference type="Proteomes" id="UP001575181">
    <property type="component" value="Unassembled WGS sequence"/>
</dbReference>
<dbReference type="PANTHER" id="PTHR39624:SF2">
    <property type="entry name" value="OSMC-LIKE PROTEIN"/>
    <property type="match status" value="1"/>
</dbReference>
<proteinExistence type="predicted"/>
<keyword evidence="1" id="KW-0575">Peroxidase</keyword>
<dbReference type="InterPro" id="IPR036102">
    <property type="entry name" value="OsmC/Ohrsf"/>
</dbReference>
<dbReference type="InterPro" id="IPR015946">
    <property type="entry name" value="KH_dom-like_a/b"/>
</dbReference>
<dbReference type="PANTHER" id="PTHR39624">
    <property type="entry name" value="PROTEIN INVOLVED IN RIMO-MEDIATED BETA-METHYLTHIOLATION OF RIBOSOMAL PROTEIN S12 YCAO"/>
    <property type="match status" value="1"/>
</dbReference>
<comment type="caution">
    <text evidence="1">The sequence shown here is derived from an EMBL/GenBank/DDBJ whole genome shotgun (WGS) entry which is preliminary data.</text>
</comment>
<keyword evidence="1" id="KW-0560">Oxidoreductase</keyword>
<dbReference type="RefSeq" id="WP_373656573.1">
    <property type="nucleotide sequence ID" value="NZ_JBGUAW010000008.1"/>
</dbReference>
<name>A0ABV4TXW3_9GAMM</name>
<accession>A0ABV4TXW3</accession>
<protein>
    <submittedName>
        <fullName evidence="1">OsmC family protein</fullName>
        <ecNumber evidence="1">1.11.1.-</ecNumber>
    </submittedName>
</protein>
<dbReference type="Gene3D" id="3.30.300.20">
    <property type="match status" value="1"/>
</dbReference>
<keyword evidence="2" id="KW-1185">Reference proteome</keyword>
<evidence type="ECO:0000313" key="1">
    <source>
        <dbReference type="EMBL" id="MFA9461797.1"/>
    </source>
</evidence>
<reference evidence="1 2" key="1">
    <citation type="submission" date="2024-08" db="EMBL/GenBank/DDBJ databases">
        <title>Whole-genome sequencing of halo(alkali)philic microorganisms from hypersaline lakes.</title>
        <authorList>
            <person name="Sorokin D.Y."/>
            <person name="Merkel A.Y."/>
            <person name="Messina E."/>
            <person name="Yakimov M."/>
        </authorList>
    </citation>
    <scope>NUCLEOTIDE SEQUENCE [LARGE SCALE GENOMIC DNA]</scope>
    <source>
        <strain evidence="1 2">Cl-TMA</strain>
    </source>
</reference>
<dbReference type="SUPFAM" id="SSF82784">
    <property type="entry name" value="OsmC-like"/>
    <property type="match status" value="1"/>
</dbReference>
<dbReference type="InterPro" id="IPR003718">
    <property type="entry name" value="OsmC/Ohr_fam"/>
</dbReference>
<gene>
    <name evidence="1" type="ORF">ACERLL_13305</name>
</gene>